<dbReference type="InterPro" id="IPR037049">
    <property type="entry name" value="DUF1214_C_sf"/>
</dbReference>
<evidence type="ECO:0000313" key="5">
    <source>
        <dbReference type="Proteomes" id="UP000199245"/>
    </source>
</evidence>
<dbReference type="InterPro" id="IPR010679">
    <property type="entry name" value="DUF1254"/>
</dbReference>
<name>A0A1G7DD25_9BRAD</name>
<evidence type="ECO:0000313" key="4">
    <source>
        <dbReference type="EMBL" id="SDE49423.1"/>
    </source>
</evidence>
<dbReference type="Pfam" id="PF06742">
    <property type="entry name" value="DUF1214"/>
    <property type="match status" value="1"/>
</dbReference>
<evidence type="ECO:0000256" key="1">
    <source>
        <dbReference type="SAM" id="SignalP"/>
    </source>
</evidence>
<dbReference type="InterPro" id="IPR010621">
    <property type="entry name" value="DUF1214"/>
</dbReference>
<dbReference type="SUPFAM" id="SSF160935">
    <property type="entry name" value="VPA0735-like"/>
    <property type="match status" value="2"/>
</dbReference>
<sequence length="559" mass="60573">MMIAHRTMILFSIALLSGAFASGTVRAAEPAASAAALAGDVVQRRAFEAVVWGMPAVNTDLMLQQAKTKAGLKDNQIVYWSRLPSWKNQTLTPNPGAVYLMAFFNTAEAGPMVLEVPPAGEESITGNIDTVWQVALEDAGPSGADKGKGGKYLILPPGYSQTPPDGYIPLRSDMFSGYALLRSTPKSGTDADVAKAVAYGRQIKLYPLSRADNPPETVYVDAVDIVFDSTIPYDIRFFEALDRIVQSEEWLERDRVMIDQLRSIGIEKGKPFNPDAATRNRLEAGARDARAWLEHNYMTALAPYNEGHRWGVPAAPDVIQGQSDSYAKRDSYPVDARGLTYSYGFVGIKRLGAGQFYLMTIADKTGNALSGASQYRLTVPANAPVAQYWSATAYDRATHAFIRDMPRFSRSSQNPELQKNADGSVDVYFGPAAPAGKEANWIPTRAGGEFEVLFRLYGPQKPLFDKSWVLADIERVAEGAGRASPTVGASATTAEVPVTVDNFARAESDLYLGAGAKDAGGIGKLLHHREPIQIDKQTVIRSNRDTLYSAGCSISTPGQ</sequence>
<feature type="domain" description="DUF1254" evidence="3">
    <location>
        <begin position="75"/>
        <end position="207"/>
    </location>
</feature>
<keyword evidence="1" id="KW-0732">Signal</keyword>
<dbReference type="Gene3D" id="2.60.120.600">
    <property type="entry name" value="Domain of unknown function DUF1214, C-terminal domain"/>
    <property type="match status" value="1"/>
</dbReference>
<dbReference type="InterPro" id="IPR037050">
    <property type="entry name" value="DUF1254_sf"/>
</dbReference>
<evidence type="ECO:0000259" key="3">
    <source>
        <dbReference type="Pfam" id="PF06863"/>
    </source>
</evidence>
<proteinExistence type="predicted"/>
<accession>A0A1G7DD25</accession>
<dbReference type="Gene3D" id="1.10.3360.10">
    <property type="entry name" value="VPA0735-like domain"/>
    <property type="match status" value="1"/>
</dbReference>
<feature type="signal peptide" evidence="1">
    <location>
        <begin position="1"/>
        <end position="27"/>
    </location>
</feature>
<dbReference type="Gene3D" id="2.60.40.1610">
    <property type="entry name" value="Domain of unknown function DUF1254"/>
    <property type="match status" value="1"/>
</dbReference>
<reference evidence="4 5" key="1">
    <citation type="submission" date="2016-10" db="EMBL/GenBank/DDBJ databases">
        <authorList>
            <person name="de Groot N.N."/>
        </authorList>
    </citation>
    <scope>NUCLEOTIDE SEQUENCE [LARGE SCALE GENOMIC DNA]</scope>
    <source>
        <strain evidence="4 5">R5</strain>
    </source>
</reference>
<organism evidence="4 5">
    <name type="scientific">Bradyrhizobium brasilense</name>
    <dbReference type="NCBI Taxonomy" id="1419277"/>
    <lineage>
        <taxon>Bacteria</taxon>
        <taxon>Pseudomonadati</taxon>
        <taxon>Pseudomonadota</taxon>
        <taxon>Alphaproteobacteria</taxon>
        <taxon>Hyphomicrobiales</taxon>
        <taxon>Nitrobacteraceae</taxon>
        <taxon>Bradyrhizobium</taxon>
    </lineage>
</organism>
<gene>
    <name evidence="4" type="ORF">SAMN05216337_102780</name>
</gene>
<dbReference type="PANTHER" id="PTHR36509:SF3">
    <property type="entry name" value="SIGNAL PEPTIDE PROTEIN"/>
    <property type="match status" value="1"/>
</dbReference>
<dbReference type="EMBL" id="FMZW01000027">
    <property type="protein sequence ID" value="SDE49423.1"/>
    <property type="molecule type" value="Genomic_DNA"/>
</dbReference>
<dbReference type="Pfam" id="PF06863">
    <property type="entry name" value="DUF1254"/>
    <property type="match status" value="1"/>
</dbReference>
<feature type="chain" id="PRO_5011540235" evidence="1">
    <location>
        <begin position="28"/>
        <end position="559"/>
    </location>
</feature>
<dbReference type="AlphaFoldDB" id="A0A1G7DD25"/>
<dbReference type="Proteomes" id="UP000199245">
    <property type="component" value="Unassembled WGS sequence"/>
</dbReference>
<protein>
    <submittedName>
        <fullName evidence="4">Uncharacterized conserved protein</fullName>
    </submittedName>
</protein>
<evidence type="ECO:0000259" key="2">
    <source>
        <dbReference type="Pfam" id="PF06742"/>
    </source>
</evidence>
<feature type="domain" description="DUF1214" evidence="2">
    <location>
        <begin position="355"/>
        <end position="461"/>
    </location>
</feature>
<dbReference type="PANTHER" id="PTHR36509">
    <property type="entry name" value="BLL3101 PROTEIN"/>
    <property type="match status" value="1"/>
</dbReference>